<gene>
    <name evidence="1" type="ORF">BA724_16385</name>
</gene>
<evidence type="ECO:0000313" key="2">
    <source>
        <dbReference type="Proteomes" id="UP000095658"/>
    </source>
</evidence>
<protein>
    <recommendedName>
        <fullName evidence="3">IDEAL domain-containing protein</fullName>
    </recommendedName>
</protein>
<dbReference type="STRING" id="1714016.BA724_16385"/>
<dbReference type="OrthoDB" id="2427704at2"/>
<keyword evidence="2" id="KW-1185">Reference proteome</keyword>
<evidence type="ECO:0008006" key="3">
    <source>
        <dbReference type="Google" id="ProtNLM"/>
    </source>
</evidence>
<name>A0A1E7DSV0_9BACI</name>
<dbReference type="AlphaFoldDB" id="A0A1E7DSV0"/>
<reference evidence="1 2" key="1">
    <citation type="submission" date="2016-06" db="EMBL/GenBank/DDBJ databases">
        <title>Domibacillus iocasae genome sequencing.</title>
        <authorList>
            <person name="Verma A."/>
            <person name="Pal Y."/>
            <person name="Ojha A.K."/>
            <person name="Krishnamurthi S."/>
        </authorList>
    </citation>
    <scope>NUCLEOTIDE SEQUENCE [LARGE SCALE GENOMIC DNA]</scope>
    <source>
        <strain evidence="1 2">DSM 29979</strain>
    </source>
</reference>
<dbReference type="RefSeq" id="WP_069937309.1">
    <property type="nucleotide sequence ID" value="NZ_MAMP01000006.1"/>
</dbReference>
<accession>A0A1E7DSV0</accession>
<sequence length="106" mass="12304">MLRIGEWRKVQIGSMTAIGYVSNMVQSGFYGYRVELTKVIWIAHGKYLLKKPSPGVFTEEQLEPIGDFWDKLQDKSSLIDLALLTKDEKWFEELIGGKQKWHTVEQ</sequence>
<dbReference type="Proteomes" id="UP000095658">
    <property type="component" value="Unassembled WGS sequence"/>
</dbReference>
<dbReference type="EMBL" id="MAMP01000006">
    <property type="protein sequence ID" value="OES46152.1"/>
    <property type="molecule type" value="Genomic_DNA"/>
</dbReference>
<proteinExistence type="predicted"/>
<comment type="caution">
    <text evidence="1">The sequence shown here is derived from an EMBL/GenBank/DDBJ whole genome shotgun (WGS) entry which is preliminary data.</text>
</comment>
<organism evidence="1 2">
    <name type="scientific">Domibacillus iocasae</name>
    <dbReference type="NCBI Taxonomy" id="1714016"/>
    <lineage>
        <taxon>Bacteria</taxon>
        <taxon>Bacillati</taxon>
        <taxon>Bacillota</taxon>
        <taxon>Bacilli</taxon>
        <taxon>Bacillales</taxon>
        <taxon>Bacillaceae</taxon>
        <taxon>Domibacillus</taxon>
    </lineage>
</organism>
<evidence type="ECO:0000313" key="1">
    <source>
        <dbReference type="EMBL" id="OES46152.1"/>
    </source>
</evidence>